<keyword evidence="11" id="KW-0813">Transport</keyword>
<evidence type="ECO:0000256" key="3">
    <source>
        <dbReference type="ARBA" id="ARBA00020726"/>
    </source>
</evidence>
<evidence type="ECO:0000256" key="5">
    <source>
        <dbReference type="ARBA" id="ARBA00022792"/>
    </source>
</evidence>
<dbReference type="PANTHER" id="PTHR13032:SF6">
    <property type="entry name" value="MITOCHONDRIAL IMPORT INNER MEMBRANE TRANSLOCASE SUBUNIT TIM21"/>
    <property type="match status" value="1"/>
</dbReference>
<name>A0A8H7W674_9HELO</name>
<dbReference type="EMBL" id="JAFJYH010000124">
    <property type="protein sequence ID" value="KAG4418630.1"/>
    <property type="molecule type" value="Genomic_DNA"/>
</dbReference>
<dbReference type="Pfam" id="PF08294">
    <property type="entry name" value="TIM21"/>
    <property type="match status" value="1"/>
</dbReference>
<organism evidence="12 13">
    <name type="scientific">Cadophora malorum</name>
    <dbReference type="NCBI Taxonomy" id="108018"/>
    <lineage>
        <taxon>Eukaryota</taxon>
        <taxon>Fungi</taxon>
        <taxon>Dikarya</taxon>
        <taxon>Ascomycota</taxon>
        <taxon>Pezizomycotina</taxon>
        <taxon>Leotiomycetes</taxon>
        <taxon>Helotiales</taxon>
        <taxon>Ploettnerulaceae</taxon>
        <taxon>Cadophora</taxon>
    </lineage>
</organism>
<comment type="caution">
    <text evidence="12">The sequence shown here is derived from an EMBL/GenBank/DDBJ whole genome shotgun (WGS) entry which is preliminary data.</text>
</comment>
<evidence type="ECO:0000256" key="9">
    <source>
        <dbReference type="ARBA" id="ARBA00023136"/>
    </source>
</evidence>
<evidence type="ECO:0000313" key="13">
    <source>
        <dbReference type="Proteomes" id="UP000664132"/>
    </source>
</evidence>
<evidence type="ECO:0000256" key="1">
    <source>
        <dbReference type="ARBA" id="ARBA00004434"/>
    </source>
</evidence>
<evidence type="ECO:0000256" key="10">
    <source>
        <dbReference type="ARBA" id="ARBA00060204"/>
    </source>
</evidence>
<comment type="similarity">
    <text evidence="2 11">Belongs to the TIM21 family.</text>
</comment>
<keyword evidence="4 11" id="KW-0812">Transmembrane</keyword>
<keyword evidence="9 11" id="KW-0472">Membrane</keyword>
<keyword evidence="8 11" id="KW-0496">Mitochondrion</keyword>
<keyword evidence="11" id="KW-0653">Protein transport</keyword>
<dbReference type="GO" id="GO:0005744">
    <property type="term" value="C:TIM23 mitochondrial import inner membrane translocase complex"/>
    <property type="evidence" value="ECO:0007669"/>
    <property type="project" value="UniProtKB-UniRule"/>
</dbReference>
<dbReference type="OrthoDB" id="436405at2759"/>
<reference evidence="12" key="1">
    <citation type="submission" date="2021-02" db="EMBL/GenBank/DDBJ databases">
        <title>Genome sequence Cadophora malorum strain M34.</title>
        <authorList>
            <person name="Stefanovic E."/>
            <person name="Vu D."/>
            <person name="Scully C."/>
            <person name="Dijksterhuis J."/>
            <person name="Roader J."/>
            <person name="Houbraken J."/>
        </authorList>
    </citation>
    <scope>NUCLEOTIDE SEQUENCE</scope>
    <source>
        <strain evidence="12">M34</strain>
    </source>
</reference>
<evidence type="ECO:0000256" key="7">
    <source>
        <dbReference type="ARBA" id="ARBA00022989"/>
    </source>
</evidence>
<proteinExistence type="inferred from homology"/>
<dbReference type="PANTHER" id="PTHR13032">
    <property type="entry name" value="MITOCHONDRIAL IMPORT INNER MEMBRANE TRANSLOCASE SUBUNIT TIM21"/>
    <property type="match status" value="1"/>
</dbReference>
<dbReference type="Gene3D" id="3.10.450.320">
    <property type="entry name" value="Mitochondrial import inner membrane translocase subunit Tim21"/>
    <property type="match status" value="1"/>
</dbReference>
<dbReference type="AlphaFoldDB" id="A0A8H7W674"/>
<comment type="subcellular location">
    <subcellularLocation>
        <location evidence="1 11">Mitochondrion inner membrane</location>
        <topology evidence="1 11">Single-pass membrane protein</topology>
    </subcellularLocation>
</comment>
<accession>A0A8H7W674</accession>
<dbReference type="Proteomes" id="UP000664132">
    <property type="component" value="Unassembled WGS sequence"/>
</dbReference>
<gene>
    <name evidence="12" type="ORF">IFR04_008255</name>
</gene>
<keyword evidence="5 11" id="KW-0999">Mitochondrion inner membrane</keyword>
<protein>
    <recommendedName>
        <fullName evidence="3 11">Mitochondrial import inner membrane translocase subunit Tim21</fullName>
    </recommendedName>
</protein>
<evidence type="ECO:0000256" key="2">
    <source>
        <dbReference type="ARBA" id="ARBA00010867"/>
    </source>
</evidence>
<evidence type="ECO:0000256" key="6">
    <source>
        <dbReference type="ARBA" id="ARBA00022946"/>
    </source>
</evidence>
<keyword evidence="6" id="KW-0809">Transit peptide</keyword>
<feature type="transmembrane region" description="Helical" evidence="11">
    <location>
        <begin position="80"/>
        <end position="100"/>
    </location>
</feature>
<keyword evidence="13" id="KW-1185">Reference proteome</keyword>
<dbReference type="GO" id="GO:0030150">
    <property type="term" value="P:protein import into mitochondrial matrix"/>
    <property type="evidence" value="ECO:0007669"/>
    <property type="project" value="UniProtKB-UniRule"/>
</dbReference>
<evidence type="ECO:0000313" key="12">
    <source>
        <dbReference type="EMBL" id="KAG4418630.1"/>
    </source>
</evidence>
<dbReference type="FunFam" id="3.10.450.320:FF:000002">
    <property type="entry name" value="Mitochondrial import inner membrane translocase subunit tim21"/>
    <property type="match status" value="1"/>
</dbReference>
<evidence type="ECO:0000256" key="4">
    <source>
        <dbReference type="ARBA" id="ARBA00022692"/>
    </source>
</evidence>
<comment type="subunit">
    <text evidence="11">Component of the TIM23 complex.</text>
</comment>
<evidence type="ECO:0000256" key="8">
    <source>
        <dbReference type="ARBA" id="ARBA00023128"/>
    </source>
</evidence>
<dbReference type="InterPro" id="IPR038552">
    <property type="entry name" value="Tim21_IMS_sf"/>
</dbReference>
<keyword evidence="11" id="KW-0811">Translocation</keyword>
<dbReference type="InterPro" id="IPR013261">
    <property type="entry name" value="Tim21"/>
</dbReference>
<sequence length="239" mass="26553">MLSVSPVMAALRHTAILKCPATLRPILAARLYATQTGLGTTSGAPRPRRKTVTPFNDDGRVAWGELSAGEKAARTTQQTFNFSFILLGAVLTSGVAYVMYTEVFSLDSKTVHFNKAVNQVKKDTRCTDLLGDSKKITAFGEPTWNKWARARPIASTTRKDQYGREHLIMHFNVEGPLNKGVVNLHKIKLSAESDSRGEYVYKYLTLDVKGHQRIYLENADATLDSTAKSKTKLFGISWR</sequence>
<keyword evidence="7 11" id="KW-1133">Transmembrane helix</keyword>
<evidence type="ECO:0000256" key="11">
    <source>
        <dbReference type="RuleBase" id="RU367142"/>
    </source>
</evidence>
<comment type="function">
    <text evidence="10">Essential component of the TIM23 complex, a complex that mediates the translocation of transit peptide-containing proteins across the mitochondrial inner membrane. Required to keep the TOM and the TIM23 complexes in close contact. At some point, it is released from the TOM23 complex to allow protein translocation into the mitochondrial matrix.</text>
</comment>